<dbReference type="Pfam" id="PF00622">
    <property type="entry name" value="SPRY"/>
    <property type="match status" value="1"/>
</dbReference>
<keyword evidence="3" id="KW-1185">Reference proteome</keyword>
<evidence type="ECO:0000313" key="3">
    <source>
        <dbReference type="Proteomes" id="UP000789706"/>
    </source>
</evidence>
<proteinExistence type="predicted"/>
<feature type="domain" description="B30.2/SPRY" evidence="1">
    <location>
        <begin position="48"/>
        <end position="234"/>
    </location>
</feature>
<dbReference type="SUPFAM" id="SSF49899">
    <property type="entry name" value="Concanavalin A-like lectins/glucanases"/>
    <property type="match status" value="1"/>
</dbReference>
<gene>
    <name evidence="2" type="ORF">DEBURN_LOCUS9909</name>
</gene>
<name>A0A9N9CQM2_9GLOM</name>
<feature type="non-terminal residue" evidence="2">
    <location>
        <position position="243"/>
    </location>
</feature>
<dbReference type="CDD" id="cd12909">
    <property type="entry name" value="SPRY_RanBP9_10"/>
    <property type="match status" value="1"/>
</dbReference>
<dbReference type="EMBL" id="CAJVPK010002267">
    <property type="protein sequence ID" value="CAG8609520.1"/>
    <property type="molecule type" value="Genomic_DNA"/>
</dbReference>
<dbReference type="OrthoDB" id="25503at2759"/>
<accession>A0A9N9CQM2</accession>
<sequence>MQAHLAILPASPYSTPTNMSDSNAYLNSISYGSPHSPVTKLPDYLANTNFAEMYYEAHEILESVTFPTEWNVDDRSTYLSVDSDKLKVNYIGPGMNDSETAAIRANHSMPPQCGLFYFEIDIINKGEEGSIGIGFCTKQTPLNRLPGWEDDSRGYHGDDGLAFCSGVSSPYGPKFTTGDTIGCCLNFRDGTAFYTKNGQHLGIAFRDLKGVLYPSIGLRTRGESIETNFGHKKFKFAIEHYMK</sequence>
<dbReference type="Proteomes" id="UP000789706">
    <property type="component" value="Unassembled WGS sequence"/>
</dbReference>
<dbReference type="AlphaFoldDB" id="A0A9N9CQM2"/>
<reference evidence="2" key="1">
    <citation type="submission" date="2021-06" db="EMBL/GenBank/DDBJ databases">
        <authorList>
            <person name="Kallberg Y."/>
            <person name="Tangrot J."/>
            <person name="Rosling A."/>
        </authorList>
    </citation>
    <scope>NUCLEOTIDE SEQUENCE</scope>
    <source>
        <strain evidence="2">AZ414A</strain>
    </source>
</reference>
<protein>
    <submittedName>
        <fullName evidence="2">6651_t:CDS:1</fullName>
    </submittedName>
</protein>
<dbReference type="InterPro" id="IPR003877">
    <property type="entry name" value="SPRY_dom"/>
</dbReference>
<dbReference type="SMART" id="SM00449">
    <property type="entry name" value="SPRY"/>
    <property type="match status" value="1"/>
</dbReference>
<dbReference type="PROSITE" id="PS50188">
    <property type="entry name" value="B302_SPRY"/>
    <property type="match status" value="1"/>
</dbReference>
<dbReference type="Gene3D" id="2.60.120.920">
    <property type="match status" value="1"/>
</dbReference>
<dbReference type="PANTHER" id="PTHR12864">
    <property type="entry name" value="RAN BINDING PROTEIN 9-RELATED"/>
    <property type="match status" value="1"/>
</dbReference>
<dbReference type="InterPro" id="IPR001870">
    <property type="entry name" value="B30.2/SPRY"/>
</dbReference>
<dbReference type="InterPro" id="IPR013320">
    <property type="entry name" value="ConA-like_dom_sf"/>
</dbReference>
<dbReference type="InterPro" id="IPR050618">
    <property type="entry name" value="Ubq-SigPath_Reg"/>
</dbReference>
<evidence type="ECO:0000259" key="1">
    <source>
        <dbReference type="PROSITE" id="PS50188"/>
    </source>
</evidence>
<evidence type="ECO:0000313" key="2">
    <source>
        <dbReference type="EMBL" id="CAG8609520.1"/>
    </source>
</evidence>
<organism evidence="2 3">
    <name type="scientific">Diversispora eburnea</name>
    <dbReference type="NCBI Taxonomy" id="1213867"/>
    <lineage>
        <taxon>Eukaryota</taxon>
        <taxon>Fungi</taxon>
        <taxon>Fungi incertae sedis</taxon>
        <taxon>Mucoromycota</taxon>
        <taxon>Glomeromycotina</taxon>
        <taxon>Glomeromycetes</taxon>
        <taxon>Diversisporales</taxon>
        <taxon>Diversisporaceae</taxon>
        <taxon>Diversispora</taxon>
    </lineage>
</organism>
<dbReference type="InterPro" id="IPR043136">
    <property type="entry name" value="B30.2/SPRY_sf"/>
</dbReference>
<dbReference type="InterPro" id="IPR035782">
    <property type="entry name" value="SPRY_RanBP9/10"/>
</dbReference>
<comment type="caution">
    <text evidence="2">The sequence shown here is derived from an EMBL/GenBank/DDBJ whole genome shotgun (WGS) entry which is preliminary data.</text>
</comment>